<protein>
    <submittedName>
        <fullName evidence="2">DUF3592 domain-containing protein</fullName>
    </submittedName>
</protein>
<dbReference type="Proteomes" id="UP000608513">
    <property type="component" value="Unassembled WGS sequence"/>
</dbReference>
<dbReference type="EMBL" id="JACORT010000001">
    <property type="protein sequence ID" value="MBC5782331.1"/>
    <property type="molecule type" value="Genomic_DNA"/>
</dbReference>
<dbReference type="RefSeq" id="WP_187075033.1">
    <property type="nucleotide sequence ID" value="NZ_JACORT010000001.1"/>
</dbReference>
<accession>A0A923MP66</accession>
<feature type="transmembrane region" description="Helical" evidence="1">
    <location>
        <begin position="134"/>
        <end position="156"/>
    </location>
</feature>
<evidence type="ECO:0000313" key="2">
    <source>
        <dbReference type="EMBL" id="MBC5782331.1"/>
    </source>
</evidence>
<proteinExistence type="predicted"/>
<feature type="transmembrane region" description="Helical" evidence="1">
    <location>
        <begin position="21"/>
        <end position="41"/>
    </location>
</feature>
<dbReference type="AlphaFoldDB" id="A0A923MP66"/>
<keyword evidence="1" id="KW-0472">Membrane</keyword>
<reference evidence="2" key="1">
    <citation type="submission" date="2020-08" db="EMBL/GenBank/DDBJ databases">
        <title>Ramlibacter sp. USB13 16S ribosomal RNA gene genome sequencing and assembly.</title>
        <authorList>
            <person name="Kang M."/>
        </authorList>
    </citation>
    <scope>NUCLEOTIDE SEQUENCE</scope>
    <source>
        <strain evidence="2">USB13</strain>
    </source>
</reference>
<keyword evidence="1" id="KW-0812">Transmembrane</keyword>
<evidence type="ECO:0000313" key="3">
    <source>
        <dbReference type="Proteomes" id="UP000608513"/>
    </source>
</evidence>
<gene>
    <name evidence="2" type="ORF">H8N03_05200</name>
</gene>
<comment type="caution">
    <text evidence="2">The sequence shown here is derived from an EMBL/GenBank/DDBJ whole genome shotgun (WGS) entry which is preliminary data.</text>
</comment>
<sequence>MNETMRMNTASIHVWGQRFARSLPWIQLATGLVLLALGAYLGRVPFELLRSGESAMGRVVRFDAISAASSAPSGIRASSTSFYPVVAFEADGRRVEFRDRFGSASAAGVNDSVAVLFLPRAPETAMIHRPVRIWMPWAPTLVVGAFLVMVGLIGAWRGSDPARCKKDAR</sequence>
<organism evidence="2 3">
    <name type="scientific">Ramlibacter cellulosilyticus</name>
    <dbReference type="NCBI Taxonomy" id="2764187"/>
    <lineage>
        <taxon>Bacteria</taxon>
        <taxon>Pseudomonadati</taxon>
        <taxon>Pseudomonadota</taxon>
        <taxon>Betaproteobacteria</taxon>
        <taxon>Burkholderiales</taxon>
        <taxon>Comamonadaceae</taxon>
        <taxon>Ramlibacter</taxon>
    </lineage>
</organism>
<keyword evidence="1" id="KW-1133">Transmembrane helix</keyword>
<name>A0A923MP66_9BURK</name>
<evidence type="ECO:0000256" key="1">
    <source>
        <dbReference type="SAM" id="Phobius"/>
    </source>
</evidence>
<keyword evidence="3" id="KW-1185">Reference proteome</keyword>